<reference evidence="2" key="1">
    <citation type="journal article" date="2023" name="Mol. Biol. Evol.">
        <title>Third-Generation Sequencing Reveals the Adaptive Role of the Epigenome in Three Deep-Sea Polychaetes.</title>
        <authorList>
            <person name="Perez M."/>
            <person name="Aroh O."/>
            <person name="Sun Y."/>
            <person name="Lan Y."/>
            <person name="Juniper S.K."/>
            <person name="Young C.R."/>
            <person name="Angers B."/>
            <person name="Qian P.Y."/>
        </authorList>
    </citation>
    <scope>NUCLEOTIDE SEQUENCE</scope>
    <source>
        <strain evidence="2">R07B-5</strain>
    </source>
</reference>
<organism evidence="2 3">
    <name type="scientific">Ridgeia piscesae</name>
    <name type="common">Tubeworm</name>
    <dbReference type="NCBI Taxonomy" id="27915"/>
    <lineage>
        <taxon>Eukaryota</taxon>
        <taxon>Metazoa</taxon>
        <taxon>Spiralia</taxon>
        <taxon>Lophotrochozoa</taxon>
        <taxon>Annelida</taxon>
        <taxon>Polychaeta</taxon>
        <taxon>Sedentaria</taxon>
        <taxon>Canalipalpata</taxon>
        <taxon>Sabellida</taxon>
        <taxon>Siboglinidae</taxon>
        <taxon>Ridgeia</taxon>
    </lineage>
</organism>
<gene>
    <name evidence="2" type="ORF">NP493_756g00054</name>
</gene>
<dbReference type="PRINTS" id="PR00020">
    <property type="entry name" value="MAMDOMAIN"/>
</dbReference>
<dbReference type="Pfam" id="PF00629">
    <property type="entry name" value="MAM"/>
    <property type="match status" value="1"/>
</dbReference>
<dbReference type="SUPFAM" id="SSF49899">
    <property type="entry name" value="Concanavalin A-like lectins/glucanases"/>
    <property type="match status" value="1"/>
</dbReference>
<accession>A0AAD9KQY5</accession>
<dbReference type="PANTHER" id="PTHR23282">
    <property type="entry name" value="APICAL ENDOSOMAL GLYCOPROTEIN PRECURSOR"/>
    <property type="match status" value="1"/>
</dbReference>
<dbReference type="AlphaFoldDB" id="A0AAD9KQY5"/>
<evidence type="ECO:0000313" key="3">
    <source>
        <dbReference type="Proteomes" id="UP001209878"/>
    </source>
</evidence>
<feature type="domain" description="MAM" evidence="1">
    <location>
        <begin position="90"/>
        <end position="251"/>
    </location>
</feature>
<dbReference type="EMBL" id="JAODUO010000755">
    <property type="protein sequence ID" value="KAK2175033.1"/>
    <property type="molecule type" value="Genomic_DNA"/>
</dbReference>
<evidence type="ECO:0000313" key="2">
    <source>
        <dbReference type="EMBL" id="KAK2175033.1"/>
    </source>
</evidence>
<dbReference type="CDD" id="cd06263">
    <property type="entry name" value="MAM"/>
    <property type="match status" value="1"/>
</dbReference>
<evidence type="ECO:0000259" key="1">
    <source>
        <dbReference type="PROSITE" id="PS50060"/>
    </source>
</evidence>
<protein>
    <recommendedName>
        <fullName evidence="1">MAM domain-containing protein</fullName>
    </recommendedName>
</protein>
<dbReference type="InterPro" id="IPR051560">
    <property type="entry name" value="MAM_domain-containing"/>
</dbReference>
<sequence>MSLNNAGVSRSHRTSCDDFHSGLYNNNQNVTCFRSEADARRNNVCTSTATTTTTTTTTTTAATTTTTTTTATTTTTQQPSTTVVDSDFSWRCTFETASGSGSLCGMTQSSSDDFDWTLHSGKTPSSNTGPDSGVGGSGHYIYIEATHRQKNHKAVIVLPSGYQDGVHCLSFKYNMHGWHINKLQVDKRTASGQEVNLWTKERRQGPEWHAGHVQVDLRSTDQLSFIGTRGDEYSGDIALDNITLESGSCVA</sequence>
<comment type="caution">
    <text evidence="2">The sequence shown here is derived from an EMBL/GenBank/DDBJ whole genome shotgun (WGS) entry which is preliminary data.</text>
</comment>
<dbReference type="SMART" id="SM00137">
    <property type="entry name" value="MAM"/>
    <property type="match status" value="1"/>
</dbReference>
<dbReference type="InterPro" id="IPR013320">
    <property type="entry name" value="ConA-like_dom_sf"/>
</dbReference>
<dbReference type="InterPro" id="IPR000998">
    <property type="entry name" value="MAM_dom"/>
</dbReference>
<proteinExistence type="predicted"/>
<dbReference type="PANTHER" id="PTHR23282:SF101">
    <property type="entry name" value="MAM DOMAIN-CONTAINING PROTEIN"/>
    <property type="match status" value="1"/>
</dbReference>
<dbReference type="PROSITE" id="PS50060">
    <property type="entry name" value="MAM_2"/>
    <property type="match status" value="1"/>
</dbReference>
<dbReference type="GO" id="GO:0016020">
    <property type="term" value="C:membrane"/>
    <property type="evidence" value="ECO:0007669"/>
    <property type="project" value="InterPro"/>
</dbReference>
<name>A0AAD9KQY5_RIDPI</name>
<dbReference type="Gene3D" id="2.60.120.200">
    <property type="match status" value="1"/>
</dbReference>
<keyword evidence="3" id="KW-1185">Reference proteome</keyword>
<dbReference type="Proteomes" id="UP001209878">
    <property type="component" value="Unassembled WGS sequence"/>
</dbReference>